<dbReference type="Proteomes" id="UP000219636">
    <property type="component" value="Unassembled WGS sequence"/>
</dbReference>
<feature type="coiled-coil region" evidence="5">
    <location>
        <begin position="4"/>
        <end position="31"/>
    </location>
</feature>
<name>A0A285TK49_9BACL</name>
<feature type="domain" description="UvrD-like helicase C-terminal" evidence="7">
    <location>
        <begin position="938"/>
        <end position="977"/>
    </location>
</feature>
<dbReference type="SUPFAM" id="SSF52540">
    <property type="entry name" value="P-loop containing nucleoside triphosphate hydrolases"/>
    <property type="match status" value="1"/>
</dbReference>
<dbReference type="Pfam" id="PF13361">
    <property type="entry name" value="UvrD_C"/>
    <property type="match status" value="1"/>
</dbReference>
<keyword evidence="5" id="KW-0175">Coiled coil</keyword>
<dbReference type="PANTHER" id="PTHR11070:SF17">
    <property type="entry name" value="DNA HELICASE IV"/>
    <property type="match status" value="1"/>
</dbReference>
<dbReference type="InterPro" id="IPR000212">
    <property type="entry name" value="DNA_helicase_UvrD/REP"/>
</dbReference>
<proteinExistence type="predicted"/>
<keyword evidence="4" id="KW-0067">ATP-binding</keyword>
<dbReference type="InterPro" id="IPR027417">
    <property type="entry name" value="P-loop_NTPase"/>
</dbReference>
<dbReference type="AlphaFoldDB" id="A0A285TK49"/>
<keyword evidence="9" id="KW-1185">Reference proteome</keyword>
<evidence type="ECO:0000256" key="1">
    <source>
        <dbReference type="ARBA" id="ARBA00022741"/>
    </source>
</evidence>
<evidence type="ECO:0000256" key="2">
    <source>
        <dbReference type="ARBA" id="ARBA00022801"/>
    </source>
</evidence>
<evidence type="ECO:0000313" key="9">
    <source>
        <dbReference type="Proteomes" id="UP000219636"/>
    </source>
</evidence>
<keyword evidence="2" id="KW-0378">Hydrolase</keyword>
<sequence length="987" mass="115338">MLTKDEIKTSIEMLEQNVSGILQEIQHLKKLLAQPESSLPSKIIEDAEYQLQQNIEKFISFPLPDQSTFTILDFQPNIIPQLIDEAEDLLDKTHSREDAFEYSHLSNLINYLKALTDKKINAKYNVKELYEAGFHKDSPIKVIMDHREREEINNIIPTPYYARIDINDYEVNEKATYYIGLQGFDGKGQDQFLITNWETSIGELFEQKERYHNQLVNHPKLGKVKLTFARNIDIEQSQIIKLHKPIGETEFNEALIQKLASKHGVDMDIIVETIDAEQSDIIRMPINENEVIIIQGSAGSGKSAIALQRIRFLLTEYKNTIKSEDSIAFFGPNELFLKHIEKVLPRLGTYKVLQTTLSNYLGKIVGVNHFMNTHQDEWKTSLQYKNWIERKTNMLLNDLKLWNEDLVLDQDFVISALEMLEVADESLKLPYNDRKNFMIQMIEKKALESRRREEKLISTIRIKMDEFINEELKELFLEFPKNISNIEQLLSSEIISVLNKFAQQVKRDKKKNDPNEFFYSAVTEEAKQIQRILIPLLKTNFKNLLIKYEASMNRAAIIFHSQIKSSVNEVIDEMIAEKSKEFISSRISQHIHFKHPTLIVALDDFMKQPSTKRLIDNATEEFNRFYHASMEEELNQKFNELLNSFNQWWSFKFEERLNKLLREIYLKHEVALPSRTYNTEKPKEQQKMNTQQINSDIQKINAFVSTKWLKDEAEVLRRIYSTKSTDEDDFSKMKLGETFEQSDLPALFNIHIIMNGRFSKSLSYLIADEAQDYSPYELWCLTQLTTRKSFMLLGDLAQSIHQSNTFDTWEDYQAIFPNIKFYNLKKTYRSTKEIVEYCNRIIEPFSNGKFELPTTIYRSGPAVKEQQYTDILKGIKDYVEYLKKADYTYQTIAIICKNFNEAKRLYHALKNDLEEVLWQKSAGESIHSSLIIIEAALAKGLEFDCVIIPDLSVYQNTIADRKLAYVAASRALHELCVALLYPVHKQF</sequence>
<gene>
    <name evidence="8" type="ORF">SAMN05880501_11490</name>
</gene>
<dbReference type="PANTHER" id="PTHR11070">
    <property type="entry name" value="UVRD / RECB / PCRA DNA HELICASE FAMILY MEMBER"/>
    <property type="match status" value="1"/>
</dbReference>
<dbReference type="GO" id="GO:0005524">
    <property type="term" value="F:ATP binding"/>
    <property type="evidence" value="ECO:0007669"/>
    <property type="project" value="UniProtKB-KW"/>
</dbReference>
<dbReference type="GO" id="GO:0005829">
    <property type="term" value="C:cytosol"/>
    <property type="evidence" value="ECO:0007669"/>
    <property type="project" value="TreeGrafter"/>
</dbReference>
<accession>A0A285TK49</accession>
<keyword evidence="1" id="KW-0547">Nucleotide-binding</keyword>
<dbReference type="InterPro" id="IPR014017">
    <property type="entry name" value="DNA_helicase_UvrD-like_C"/>
</dbReference>
<organism evidence="8 9">
    <name type="scientific">Ureibacillus xyleni</name>
    <dbReference type="NCBI Taxonomy" id="614648"/>
    <lineage>
        <taxon>Bacteria</taxon>
        <taxon>Bacillati</taxon>
        <taxon>Bacillota</taxon>
        <taxon>Bacilli</taxon>
        <taxon>Bacillales</taxon>
        <taxon>Caryophanaceae</taxon>
        <taxon>Ureibacillus</taxon>
    </lineage>
</organism>
<evidence type="ECO:0000313" key="8">
    <source>
        <dbReference type="EMBL" id="SOC22759.1"/>
    </source>
</evidence>
<protein>
    <submittedName>
        <fullName evidence="8">UvrD-like helicase family protein</fullName>
    </submittedName>
</protein>
<dbReference type="GO" id="GO:0016787">
    <property type="term" value="F:hydrolase activity"/>
    <property type="evidence" value="ECO:0007669"/>
    <property type="project" value="UniProtKB-KW"/>
</dbReference>
<feature type="domain" description="UvrD-like helicase C-terminal" evidence="6">
    <location>
        <begin position="822"/>
        <end position="911"/>
    </location>
</feature>
<dbReference type="Pfam" id="PF13538">
    <property type="entry name" value="UvrD_C_2"/>
    <property type="match status" value="1"/>
</dbReference>
<keyword evidence="3 8" id="KW-0347">Helicase</keyword>
<dbReference type="GO" id="GO:0003677">
    <property type="term" value="F:DNA binding"/>
    <property type="evidence" value="ECO:0007669"/>
    <property type="project" value="InterPro"/>
</dbReference>
<evidence type="ECO:0000256" key="4">
    <source>
        <dbReference type="ARBA" id="ARBA00022840"/>
    </source>
</evidence>
<evidence type="ECO:0000259" key="7">
    <source>
        <dbReference type="Pfam" id="PF13538"/>
    </source>
</evidence>
<evidence type="ECO:0000259" key="6">
    <source>
        <dbReference type="Pfam" id="PF13361"/>
    </source>
</evidence>
<evidence type="ECO:0000256" key="3">
    <source>
        <dbReference type="ARBA" id="ARBA00022806"/>
    </source>
</evidence>
<reference evidence="9" key="1">
    <citation type="submission" date="2017-08" db="EMBL/GenBank/DDBJ databases">
        <authorList>
            <person name="Varghese N."/>
            <person name="Submissions S."/>
        </authorList>
    </citation>
    <scope>NUCLEOTIDE SEQUENCE [LARGE SCALE GENOMIC DNA]</scope>
    <source>
        <strain evidence="9">JC22</strain>
    </source>
</reference>
<evidence type="ECO:0000256" key="5">
    <source>
        <dbReference type="SAM" id="Coils"/>
    </source>
</evidence>
<dbReference type="InterPro" id="IPR027785">
    <property type="entry name" value="UvrD-like_helicase_C"/>
</dbReference>
<dbReference type="Gene3D" id="3.40.50.300">
    <property type="entry name" value="P-loop containing nucleotide triphosphate hydrolases"/>
    <property type="match status" value="3"/>
</dbReference>
<dbReference type="GO" id="GO:0000725">
    <property type="term" value="P:recombinational repair"/>
    <property type="evidence" value="ECO:0007669"/>
    <property type="project" value="TreeGrafter"/>
</dbReference>
<dbReference type="GO" id="GO:0043138">
    <property type="term" value="F:3'-5' DNA helicase activity"/>
    <property type="evidence" value="ECO:0007669"/>
    <property type="project" value="TreeGrafter"/>
</dbReference>
<dbReference type="RefSeq" id="WP_161946719.1">
    <property type="nucleotide sequence ID" value="NZ_OBMQ01000014.1"/>
</dbReference>
<dbReference type="EMBL" id="OBMQ01000014">
    <property type="protein sequence ID" value="SOC22759.1"/>
    <property type="molecule type" value="Genomic_DNA"/>
</dbReference>